<keyword evidence="1" id="KW-1133">Transmembrane helix</keyword>
<dbReference type="Pfam" id="PF20151">
    <property type="entry name" value="DUF6533"/>
    <property type="match status" value="1"/>
</dbReference>
<name>R7SQT3_DICSQ</name>
<organism evidence="3 4">
    <name type="scientific">Dichomitus squalens (strain LYAD-421)</name>
    <name type="common">Western red white-rot fungus</name>
    <dbReference type="NCBI Taxonomy" id="732165"/>
    <lineage>
        <taxon>Eukaryota</taxon>
        <taxon>Fungi</taxon>
        <taxon>Dikarya</taxon>
        <taxon>Basidiomycota</taxon>
        <taxon>Agaricomycotina</taxon>
        <taxon>Agaricomycetes</taxon>
        <taxon>Polyporales</taxon>
        <taxon>Polyporaceae</taxon>
        <taxon>Dichomitus</taxon>
    </lineage>
</organism>
<sequence length="166" mass="18274">MADNSEAEAIFEVFFTEYWIAAAIALLVYDYILTFSYEVTLFWMGGRLSGATILFLLNRYVTLAAQIVNVVPPLLSVEVAESGTASLTSVIAILEEPLTAIITSRFLIDLQRTQRKLAGSSRSVSLGELEFQPQTSRNTSRFIGSLGAQLSLHEDGNEENEVEDTS</sequence>
<gene>
    <name evidence="3" type="ORF">DICSQDRAFT_173211</name>
</gene>
<evidence type="ECO:0000313" key="3">
    <source>
        <dbReference type="EMBL" id="EJF58115.1"/>
    </source>
</evidence>
<accession>R7SQT3</accession>
<protein>
    <recommendedName>
        <fullName evidence="2">DUF6533 domain-containing protein</fullName>
    </recommendedName>
</protein>
<dbReference type="EMBL" id="JH719439">
    <property type="protein sequence ID" value="EJF58115.1"/>
    <property type="molecule type" value="Genomic_DNA"/>
</dbReference>
<dbReference type="RefSeq" id="XP_007369077.1">
    <property type="nucleotide sequence ID" value="XM_007369015.1"/>
</dbReference>
<reference evidence="3 4" key="1">
    <citation type="journal article" date="2012" name="Science">
        <title>The Paleozoic origin of enzymatic lignin decomposition reconstructed from 31 fungal genomes.</title>
        <authorList>
            <person name="Floudas D."/>
            <person name="Binder M."/>
            <person name="Riley R."/>
            <person name="Barry K."/>
            <person name="Blanchette R.A."/>
            <person name="Henrissat B."/>
            <person name="Martinez A.T."/>
            <person name="Otillar R."/>
            <person name="Spatafora J.W."/>
            <person name="Yadav J.S."/>
            <person name="Aerts A."/>
            <person name="Benoit I."/>
            <person name="Boyd A."/>
            <person name="Carlson A."/>
            <person name="Copeland A."/>
            <person name="Coutinho P.M."/>
            <person name="de Vries R.P."/>
            <person name="Ferreira P."/>
            <person name="Findley K."/>
            <person name="Foster B."/>
            <person name="Gaskell J."/>
            <person name="Glotzer D."/>
            <person name="Gorecki P."/>
            <person name="Heitman J."/>
            <person name="Hesse C."/>
            <person name="Hori C."/>
            <person name="Igarashi K."/>
            <person name="Jurgens J.A."/>
            <person name="Kallen N."/>
            <person name="Kersten P."/>
            <person name="Kohler A."/>
            <person name="Kuees U."/>
            <person name="Kumar T.K.A."/>
            <person name="Kuo A."/>
            <person name="LaButti K."/>
            <person name="Larrondo L.F."/>
            <person name="Lindquist E."/>
            <person name="Ling A."/>
            <person name="Lombard V."/>
            <person name="Lucas S."/>
            <person name="Lundell T."/>
            <person name="Martin R."/>
            <person name="McLaughlin D.J."/>
            <person name="Morgenstern I."/>
            <person name="Morin E."/>
            <person name="Murat C."/>
            <person name="Nagy L.G."/>
            <person name="Nolan M."/>
            <person name="Ohm R.A."/>
            <person name="Patyshakuliyeva A."/>
            <person name="Rokas A."/>
            <person name="Ruiz-Duenas F.J."/>
            <person name="Sabat G."/>
            <person name="Salamov A."/>
            <person name="Samejima M."/>
            <person name="Schmutz J."/>
            <person name="Slot J.C."/>
            <person name="St John F."/>
            <person name="Stenlid J."/>
            <person name="Sun H."/>
            <person name="Sun S."/>
            <person name="Syed K."/>
            <person name="Tsang A."/>
            <person name="Wiebenga A."/>
            <person name="Young D."/>
            <person name="Pisabarro A."/>
            <person name="Eastwood D.C."/>
            <person name="Martin F."/>
            <person name="Cullen D."/>
            <person name="Grigoriev I.V."/>
            <person name="Hibbett D.S."/>
        </authorList>
    </citation>
    <scope>NUCLEOTIDE SEQUENCE [LARGE SCALE GENOMIC DNA]</scope>
    <source>
        <strain evidence="3 4">LYAD-421 SS1</strain>
    </source>
</reference>
<evidence type="ECO:0000256" key="1">
    <source>
        <dbReference type="SAM" id="Phobius"/>
    </source>
</evidence>
<dbReference type="OMA" id="FFTEYWI"/>
<proteinExistence type="predicted"/>
<keyword evidence="1" id="KW-0812">Transmembrane</keyword>
<keyword evidence="1" id="KW-0472">Membrane</keyword>
<evidence type="ECO:0000259" key="2">
    <source>
        <dbReference type="Pfam" id="PF20151"/>
    </source>
</evidence>
<dbReference type="AlphaFoldDB" id="R7SQT3"/>
<dbReference type="GeneID" id="18839717"/>
<feature type="transmembrane region" description="Helical" evidence="1">
    <location>
        <begin position="18"/>
        <end position="44"/>
    </location>
</feature>
<dbReference type="KEGG" id="dsq:DICSQDRAFT_173211"/>
<dbReference type="InterPro" id="IPR045340">
    <property type="entry name" value="DUF6533"/>
</dbReference>
<evidence type="ECO:0000313" key="4">
    <source>
        <dbReference type="Proteomes" id="UP000053319"/>
    </source>
</evidence>
<dbReference type="HOGENOM" id="CLU_136317_0_0_1"/>
<feature type="domain" description="DUF6533" evidence="2">
    <location>
        <begin position="18"/>
        <end position="64"/>
    </location>
</feature>
<dbReference type="Proteomes" id="UP000053319">
    <property type="component" value="Unassembled WGS sequence"/>
</dbReference>